<dbReference type="Pfam" id="PF00018">
    <property type="entry name" value="SH3_1"/>
    <property type="match status" value="1"/>
</dbReference>
<dbReference type="Proteomes" id="UP000694395">
    <property type="component" value="Chromosome 5"/>
</dbReference>
<dbReference type="SUPFAM" id="SSF50044">
    <property type="entry name" value="SH3-domain"/>
    <property type="match status" value="2"/>
</dbReference>
<dbReference type="InterPro" id="IPR037832">
    <property type="entry name" value="PH_Vav"/>
</dbReference>
<evidence type="ECO:0000256" key="8">
    <source>
        <dbReference type="ARBA" id="ARBA00022999"/>
    </source>
</evidence>
<evidence type="ECO:0000256" key="7">
    <source>
        <dbReference type="ARBA" id="ARBA00022833"/>
    </source>
</evidence>
<evidence type="ECO:0000259" key="14">
    <source>
        <dbReference type="PROSITE" id="PS50003"/>
    </source>
</evidence>
<dbReference type="FunFam" id="2.30.29.30:FF:000050">
    <property type="entry name" value="Vav guanine nucleotide exchange factor 2"/>
    <property type="match status" value="1"/>
</dbReference>
<dbReference type="PROSITE" id="PS50010">
    <property type="entry name" value="DH_2"/>
    <property type="match status" value="1"/>
</dbReference>
<dbReference type="Pfam" id="PF00130">
    <property type="entry name" value="C1_1"/>
    <property type="match status" value="1"/>
</dbReference>
<dbReference type="PROSITE" id="PS50003">
    <property type="entry name" value="PH_DOMAIN"/>
    <property type="match status" value="1"/>
</dbReference>
<evidence type="ECO:0000256" key="5">
    <source>
        <dbReference type="ARBA" id="ARBA00022737"/>
    </source>
</evidence>
<accession>A0A8C7T588</accession>
<dbReference type="SMART" id="SM00252">
    <property type="entry name" value="SH2"/>
    <property type="match status" value="1"/>
</dbReference>
<dbReference type="GO" id="GO:0005737">
    <property type="term" value="C:cytoplasm"/>
    <property type="evidence" value="ECO:0007669"/>
    <property type="project" value="TreeGrafter"/>
</dbReference>
<dbReference type="PANTHER" id="PTHR45818">
    <property type="entry name" value="PROTEIN VAV"/>
    <property type="match status" value="1"/>
</dbReference>
<dbReference type="SMART" id="SM00233">
    <property type="entry name" value="PH"/>
    <property type="match status" value="1"/>
</dbReference>
<keyword evidence="4" id="KW-0479">Metal-binding</keyword>
<evidence type="ECO:0000259" key="12">
    <source>
        <dbReference type="PROSITE" id="PS50001"/>
    </source>
</evidence>
<dbReference type="GO" id="GO:0008270">
    <property type="term" value="F:zinc ion binding"/>
    <property type="evidence" value="ECO:0007669"/>
    <property type="project" value="UniProtKB-KW"/>
</dbReference>
<dbReference type="InterPro" id="IPR002219">
    <property type="entry name" value="PKC_DAG/PE"/>
</dbReference>
<evidence type="ECO:0000256" key="2">
    <source>
        <dbReference type="ARBA" id="ARBA00022553"/>
    </source>
</evidence>
<sequence length="841" mass="97666">MEEWRQCGRWLIDCKVLPPNHRVVWPSAAVFDLAQALRDGVLLCQMLHNLSPGSVDLKEINFRPQMSQFLCLKNIRTFLKVCHDKFGLRNSELFDPFDLFDVRDFGKVSDIDFGWEVIVVWALMTRLCVPFPSEDTALNEDDVYRSLEELADEHDVGEDDIYDCVPCEDDGDDIYEDIIKVEVRQPMKMGMTEDDKRNCCLVEIQETEAKYYKTLEDIEKNYMIPLKQVLSPPDMESIFVNLEVSADECNRSVSVELMEVMEVTDVFIYRLLIYGQYCSHMENAQKILDELIATREDVKMKVEECTMKVQEGKFKLQDLLVVPMQRVLKYHLLLKELVSHSTDRPERQQLKEALEAMQDLAMYINEVKRDNETLKKISEFQNSIENLQVKLEEYGRPKIDGELKVSSIVNRTKQDRYIFLFDKVVIVCKRKGYCYELKEIIELQSYKMSDDPMNNRDMKKWSYGFYLIHLQGKQGFQFFCKTEDTKRKWMEQFEMAMSNIKPEKATANQHNFQMHTFEKDTNCRACKMLLRGIFYQGYYCSHCGTGAHKECLDSLILTLLLCLSFPFQEPGLPPSGPKMVAVRNYHGMPVPPGKPPLSFQTGDFIELLKGEPDTTWWEGRLIQTQKSGFFPNNCVKPCLDPKVKDPSHTHSLTHDSIYEISNADFVVVTTRTQADNLLKSHSSGTYLIRERTAEAERFAISIKFNDEVKHIKVIEKDSWIHITEAKKFESLLELVEYYQSHSLKESFKLLDTTLRYPYKSRERGPASRASTRSPVFTPRVVSTAVARYNFAARDMRELSLREGDIVKIYSKIGGDQGWWKGEANGRIGWFPSTYVDEEGVQ</sequence>
<keyword evidence="6" id="KW-0863">Zinc-finger</keyword>
<feature type="domain" description="SH2" evidence="12">
    <location>
        <begin position="616"/>
        <end position="758"/>
    </location>
</feature>
<evidence type="ECO:0000256" key="10">
    <source>
        <dbReference type="PROSITE-ProRule" id="PRU00191"/>
    </source>
</evidence>
<dbReference type="GO" id="GO:0016477">
    <property type="term" value="P:cell migration"/>
    <property type="evidence" value="ECO:0007669"/>
    <property type="project" value="TreeGrafter"/>
</dbReference>
<dbReference type="SUPFAM" id="SSF48065">
    <property type="entry name" value="DBL homology domain (DH-domain)"/>
    <property type="match status" value="1"/>
</dbReference>
<dbReference type="InterPro" id="IPR035732">
    <property type="entry name" value="VAV2_SH3_2"/>
</dbReference>
<reference evidence="18" key="3">
    <citation type="submission" date="2025-09" db="UniProtKB">
        <authorList>
            <consortium name="Ensembl"/>
        </authorList>
    </citation>
    <scope>IDENTIFICATION</scope>
</reference>
<dbReference type="PROSITE" id="PS50002">
    <property type="entry name" value="SH3"/>
    <property type="match status" value="2"/>
</dbReference>
<dbReference type="Gene3D" id="2.30.29.30">
    <property type="entry name" value="Pleckstrin-homology domain (PH domain)/Phosphotyrosine-binding domain (PTB)"/>
    <property type="match status" value="1"/>
</dbReference>
<feature type="domain" description="SH3" evidence="13">
    <location>
        <begin position="779"/>
        <end position="840"/>
    </location>
</feature>
<dbReference type="FunFam" id="3.30.505.10:FF:000024">
    <property type="entry name" value="Vav guanine nucleotide exchange factor 2"/>
    <property type="match status" value="1"/>
</dbReference>
<dbReference type="InterPro" id="IPR011993">
    <property type="entry name" value="PH-like_dom_sf"/>
</dbReference>
<keyword evidence="19" id="KW-1185">Reference proteome</keyword>
<evidence type="ECO:0000256" key="11">
    <source>
        <dbReference type="PROSITE-ProRule" id="PRU00192"/>
    </source>
</evidence>
<keyword evidence="3" id="KW-0344">Guanine-nucleotide releasing factor</keyword>
<dbReference type="InterPro" id="IPR001331">
    <property type="entry name" value="GDS_CDC24_CS"/>
</dbReference>
<dbReference type="PROSITE" id="PS50001">
    <property type="entry name" value="SH2"/>
    <property type="match status" value="1"/>
</dbReference>
<dbReference type="Pfam" id="PF07653">
    <property type="entry name" value="SH3_2"/>
    <property type="match status" value="1"/>
</dbReference>
<evidence type="ECO:0000256" key="3">
    <source>
        <dbReference type="ARBA" id="ARBA00022658"/>
    </source>
</evidence>
<evidence type="ECO:0000256" key="1">
    <source>
        <dbReference type="ARBA" id="ARBA00022443"/>
    </source>
</evidence>
<dbReference type="Gene3D" id="1.20.900.10">
    <property type="entry name" value="Dbl homology (DH) domain"/>
    <property type="match status" value="1"/>
</dbReference>
<organism evidence="18 19">
    <name type="scientific">Oncorhynchus mykiss</name>
    <name type="common">Rainbow trout</name>
    <name type="synonym">Salmo gairdneri</name>
    <dbReference type="NCBI Taxonomy" id="8022"/>
    <lineage>
        <taxon>Eukaryota</taxon>
        <taxon>Metazoa</taxon>
        <taxon>Chordata</taxon>
        <taxon>Craniata</taxon>
        <taxon>Vertebrata</taxon>
        <taxon>Euteleostomi</taxon>
        <taxon>Actinopterygii</taxon>
        <taxon>Neopterygii</taxon>
        <taxon>Teleostei</taxon>
        <taxon>Protacanthopterygii</taxon>
        <taxon>Salmoniformes</taxon>
        <taxon>Salmonidae</taxon>
        <taxon>Salmoninae</taxon>
        <taxon>Oncorhynchus</taxon>
    </lineage>
</organism>
<dbReference type="SUPFAM" id="SSF47576">
    <property type="entry name" value="Calponin-homology domain, CH-domain"/>
    <property type="match status" value="1"/>
</dbReference>
<evidence type="ECO:0000259" key="17">
    <source>
        <dbReference type="PROSITE" id="PS50081"/>
    </source>
</evidence>
<keyword evidence="9" id="KW-0449">Lipoprotein</keyword>
<dbReference type="GO" id="GO:0035556">
    <property type="term" value="P:intracellular signal transduction"/>
    <property type="evidence" value="ECO:0007669"/>
    <property type="project" value="InterPro"/>
</dbReference>
<dbReference type="Pfam" id="PF00621">
    <property type="entry name" value="RhoGEF"/>
    <property type="match status" value="1"/>
</dbReference>
<feature type="domain" description="Phorbol-ester/DAG-type" evidence="17">
    <location>
        <begin position="509"/>
        <end position="562"/>
    </location>
</feature>
<dbReference type="InterPro" id="IPR000980">
    <property type="entry name" value="SH2"/>
</dbReference>
<dbReference type="PANTHER" id="PTHR45818:SF4">
    <property type="entry name" value="GUANINE NUCLEOTIDE EXCHANGE FACTOR VAV2"/>
    <property type="match status" value="1"/>
</dbReference>
<dbReference type="SMART" id="SM00326">
    <property type="entry name" value="SH3"/>
    <property type="match status" value="2"/>
</dbReference>
<evidence type="ECO:0000259" key="13">
    <source>
        <dbReference type="PROSITE" id="PS50002"/>
    </source>
</evidence>
<dbReference type="Gene3D" id="3.30.60.20">
    <property type="match status" value="1"/>
</dbReference>
<dbReference type="PROSITE" id="PS50021">
    <property type="entry name" value="CH"/>
    <property type="match status" value="1"/>
</dbReference>
<feature type="domain" description="DH" evidence="15">
    <location>
        <begin position="196"/>
        <end position="367"/>
    </location>
</feature>
<dbReference type="InterPro" id="IPR001715">
    <property type="entry name" value="CH_dom"/>
</dbReference>
<keyword evidence="2" id="KW-0597">Phosphoprotein</keyword>
<dbReference type="PROSITE" id="PS50081">
    <property type="entry name" value="ZF_DAG_PE_2"/>
    <property type="match status" value="1"/>
</dbReference>
<keyword evidence="5" id="KW-0677">Repeat</keyword>
<evidence type="ECO:0000313" key="18">
    <source>
        <dbReference type="Ensembl" id="ENSOMYP00000075606.2"/>
    </source>
</evidence>
<dbReference type="GO" id="GO:0005085">
    <property type="term" value="F:guanyl-nucleotide exchange factor activity"/>
    <property type="evidence" value="ECO:0007669"/>
    <property type="project" value="UniProtKB-KW"/>
</dbReference>
<dbReference type="InterPro" id="IPR036028">
    <property type="entry name" value="SH3-like_dom_sf"/>
</dbReference>
<dbReference type="SUPFAM" id="SSF50729">
    <property type="entry name" value="PH domain-like"/>
    <property type="match status" value="1"/>
</dbReference>
<dbReference type="InterPro" id="IPR001849">
    <property type="entry name" value="PH_domain"/>
</dbReference>
<name>A0A8C7T588_ONCMY</name>
<evidence type="ECO:0000259" key="15">
    <source>
        <dbReference type="PROSITE" id="PS50010"/>
    </source>
</evidence>
<evidence type="ECO:0000313" key="19">
    <source>
        <dbReference type="Proteomes" id="UP000694395"/>
    </source>
</evidence>
<dbReference type="Pfam" id="PF00017">
    <property type="entry name" value="SH2"/>
    <property type="match status" value="1"/>
</dbReference>
<keyword evidence="1 11" id="KW-0728">SH3 domain</keyword>
<dbReference type="Pfam" id="PF11971">
    <property type="entry name" value="CAMSAP_CH"/>
    <property type="match status" value="1"/>
</dbReference>
<keyword evidence="8 10" id="KW-0727">SH2 domain</keyword>
<dbReference type="InterPro" id="IPR055251">
    <property type="entry name" value="SOS1_NGEF_PH"/>
</dbReference>
<dbReference type="InterPro" id="IPR036872">
    <property type="entry name" value="CH_dom_sf"/>
</dbReference>
<dbReference type="Gene3D" id="2.30.30.40">
    <property type="entry name" value="SH3 Domains"/>
    <property type="match status" value="2"/>
</dbReference>
<evidence type="ECO:0000256" key="4">
    <source>
        <dbReference type="ARBA" id="ARBA00022723"/>
    </source>
</evidence>
<dbReference type="SMART" id="SM00109">
    <property type="entry name" value="C1"/>
    <property type="match status" value="1"/>
</dbReference>
<dbReference type="Gene3D" id="3.30.505.10">
    <property type="entry name" value="SH2 domain"/>
    <property type="match status" value="1"/>
</dbReference>
<dbReference type="InterPro" id="IPR036860">
    <property type="entry name" value="SH2_dom_sf"/>
</dbReference>
<dbReference type="CDD" id="cd01223">
    <property type="entry name" value="PH_Vav"/>
    <property type="match status" value="1"/>
</dbReference>
<dbReference type="Pfam" id="PF22697">
    <property type="entry name" value="SOS1_NGEF_PH"/>
    <property type="match status" value="1"/>
</dbReference>
<dbReference type="InterPro" id="IPR022613">
    <property type="entry name" value="CH_CAMSAP_2"/>
</dbReference>
<evidence type="ECO:0000259" key="16">
    <source>
        <dbReference type="PROSITE" id="PS50021"/>
    </source>
</evidence>
<reference evidence="18" key="2">
    <citation type="submission" date="2025-08" db="UniProtKB">
        <authorList>
            <consortium name="Ensembl"/>
        </authorList>
    </citation>
    <scope>IDENTIFICATION</scope>
</reference>
<feature type="domain" description="PH" evidence="14">
    <location>
        <begin position="396"/>
        <end position="498"/>
    </location>
</feature>
<evidence type="ECO:0000256" key="9">
    <source>
        <dbReference type="ARBA" id="ARBA00023288"/>
    </source>
</evidence>
<dbReference type="SMART" id="SM00033">
    <property type="entry name" value="CH"/>
    <property type="match status" value="1"/>
</dbReference>
<proteinExistence type="predicted"/>
<dbReference type="PRINTS" id="PR00452">
    <property type="entry name" value="SH3DOMAIN"/>
</dbReference>
<dbReference type="FunFam" id="1.10.418.10:FF:000019">
    <property type="entry name" value="Vav guanine nucleotide exchange factor 2"/>
    <property type="match status" value="1"/>
</dbReference>
<reference evidence="18" key="1">
    <citation type="submission" date="2020-07" db="EMBL/GenBank/DDBJ databases">
        <title>A long reads based de novo assembly of the rainbow trout Arlee double haploid line genome.</title>
        <authorList>
            <person name="Gao G."/>
            <person name="Palti Y."/>
        </authorList>
    </citation>
    <scope>NUCLEOTIDE SEQUENCE [LARGE SCALE GENOMIC DNA]</scope>
</reference>
<dbReference type="Gene3D" id="1.10.418.10">
    <property type="entry name" value="Calponin-like domain"/>
    <property type="match status" value="1"/>
</dbReference>
<feature type="domain" description="Calponin-homology (CH)" evidence="16">
    <location>
        <begin position="1"/>
        <end position="128"/>
    </location>
</feature>
<dbReference type="CDD" id="cd00160">
    <property type="entry name" value="RhoGEF"/>
    <property type="match status" value="1"/>
</dbReference>
<dbReference type="FunFam" id="2.30.30.40:FF:000039">
    <property type="entry name" value="Vav guanine nucleotide exchange factor 3"/>
    <property type="match status" value="1"/>
</dbReference>
<dbReference type="PROSITE" id="PS00741">
    <property type="entry name" value="DH_1"/>
    <property type="match status" value="1"/>
</dbReference>
<dbReference type="SUPFAM" id="SSF55550">
    <property type="entry name" value="SH2 domain"/>
    <property type="match status" value="1"/>
</dbReference>
<dbReference type="PRINTS" id="PR00401">
    <property type="entry name" value="SH2DOMAIN"/>
</dbReference>
<protein>
    <submittedName>
        <fullName evidence="18">Vav guanine nucleotide exchange factor 2</fullName>
    </submittedName>
</protein>
<dbReference type="CDD" id="cd11977">
    <property type="entry name" value="SH3_VAV2_2"/>
    <property type="match status" value="1"/>
</dbReference>
<dbReference type="AlphaFoldDB" id="A0A8C7T588"/>
<gene>
    <name evidence="18" type="primary">VAV2</name>
</gene>
<dbReference type="InterPro" id="IPR001452">
    <property type="entry name" value="SH3_domain"/>
</dbReference>
<keyword evidence="7" id="KW-0862">Zinc</keyword>
<feature type="domain" description="SH3" evidence="13">
    <location>
        <begin position="574"/>
        <end position="640"/>
    </location>
</feature>
<dbReference type="Ensembl" id="ENSOMYT00000082294.2">
    <property type="protein sequence ID" value="ENSOMYP00000075606.2"/>
    <property type="gene ID" value="ENSOMYG00000034292.2"/>
</dbReference>
<dbReference type="SMART" id="SM00325">
    <property type="entry name" value="RhoGEF"/>
    <property type="match status" value="1"/>
</dbReference>
<dbReference type="InterPro" id="IPR035899">
    <property type="entry name" value="DBL_dom_sf"/>
</dbReference>
<dbReference type="InterPro" id="IPR000219">
    <property type="entry name" value="DH_dom"/>
</dbReference>
<dbReference type="GeneTree" id="ENSGT00940000159718"/>
<evidence type="ECO:0000256" key="6">
    <source>
        <dbReference type="ARBA" id="ARBA00022771"/>
    </source>
</evidence>